<dbReference type="InterPro" id="IPR019080">
    <property type="entry name" value="YqaJ_viral_recombinase"/>
</dbReference>
<proteinExistence type="predicted"/>
<evidence type="ECO:0000313" key="4">
    <source>
        <dbReference type="EMBL" id="NEV60357.1"/>
    </source>
</evidence>
<dbReference type="InterPro" id="IPR011335">
    <property type="entry name" value="Restrct_endonuc-II-like"/>
</dbReference>
<dbReference type="Gene3D" id="3.90.320.10">
    <property type="match status" value="1"/>
</dbReference>
<evidence type="ECO:0000313" key="5">
    <source>
        <dbReference type="Proteomes" id="UP000483379"/>
    </source>
</evidence>
<evidence type="ECO:0000259" key="3">
    <source>
        <dbReference type="Pfam" id="PF09588"/>
    </source>
</evidence>
<keyword evidence="4" id="KW-0255">Endonuclease</keyword>
<comment type="caution">
    <text evidence="4">The sequence shown here is derived from an EMBL/GenBank/DDBJ whole genome shotgun (WGS) entry which is preliminary data.</text>
</comment>
<name>A0A6M0JVK7_9GAMM</name>
<evidence type="ECO:0000256" key="1">
    <source>
        <dbReference type="SAM" id="Coils"/>
    </source>
</evidence>
<dbReference type="RefSeq" id="WP_164450399.1">
    <property type="nucleotide sequence ID" value="NZ_JAAIJQ010000001.1"/>
</dbReference>
<dbReference type="EMBL" id="JAAIJQ010000001">
    <property type="protein sequence ID" value="NEV60357.1"/>
    <property type="molecule type" value="Genomic_DNA"/>
</dbReference>
<keyword evidence="4" id="KW-0540">Nuclease</keyword>
<dbReference type="Proteomes" id="UP000483379">
    <property type="component" value="Unassembled WGS sequence"/>
</dbReference>
<feature type="region of interest" description="Disordered" evidence="2">
    <location>
        <begin position="318"/>
        <end position="363"/>
    </location>
</feature>
<accession>A0A6M0JVK7</accession>
<dbReference type="GO" id="GO:0004519">
    <property type="term" value="F:endonuclease activity"/>
    <property type="evidence" value="ECO:0007669"/>
    <property type="project" value="UniProtKB-KW"/>
</dbReference>
<organism evidence="4 5">
    <name type="scientific">Thiorhodococcus minor</name>
    <dbReference type="NCBI Taxonomy" id="57489"/>
    <lineage>
        <taxon>Bacteria</taxon>
        <taxon>Pseudomonadati</taxon>
        <taxon>Pseudomonadota</taxon>
        <taxon>Gammaproteobacteria</taxon>
        <taxon>Chromatiales</taxon>
        <taxon>Chromatiaceae</taxon>
        <taxon>Thiorhodococcus</taxon>
    </lineage>
</organism>
<sequence length="370" mass="41556">MKIINLSQRSPEWLTWRAQGVTASEAAVILGRSPYQTPWRLWAEKTGLCQPADLSNNPFVQRGIQCEDNARRGFEERHQTWLLPVCAESETHPILRCSFDGLTETGEPVELKVPGQKTWDDVARHGQASLAYRLYWVQVQFQCCVAEAERGWLVFDPVKSKVNPLEFEILREADFIEQELVPACLRFAEMMASGQAPMPDPARDHFVPQGEQHIEWQRHAHAYRTAEAEVRRLESALKAVKGQLSEAQSSLVALMGEYLLADQDGVQVLRYRQRGSVDYPDLLAEIAPDLDAQVLEAHRRPSTTRVKVTLKDDPAAVEEGADAEQTVAVGEGNPPSRAKRRRRKEPEPAVDAVDATEGSSDEGDIIFGYF</sequence>
<dbReference type="NCBIfam" id="TIGR03033">
    <property type="entry name" value="phage_rel_nuc"/>
    <property type="match status" value="1"/>
</dbReference>
<dbReference type="InterPro" id="IPR011604">
    <property type="entry name" value="PDDEXK-like_dom_sf"/>
</dbReference>
<dbReference type="AlphaFoldDB" id="A0A6M0JVK7"/>
<dbReference type="InterPro" id="IPR017482">
    <property type="entry name" value="Lambda-type_endonuclease"/>
</dbReference>
<keyword evidence="4" id="KW-0378">Hydrolase</keyword>
<feature type="domain" description="YqaJ viral recombinase" evidence="3">
    <location>
        <begin position="12"/>
        <end position="148"/>
    </location>
</feature>
<reference evidence="4 5" key="1">
    <citation type="submission" date="2020-02" db="EMBL/GenBank/DDBJ databases">
        <title>Genome sequences of Thiorhodococcus mannitoliphagus and Thiorhodococcus minor, purple sulfur photosynthetic bacteria in the gammaproteobacterial family, Chromatiaceae.</title>
        <authorList>
            <person name="Aviles F.A."/>
            <person name="Meyer T.E."/>
            <person name="Kyndt J.A."/>
        </authorList>
    </citation>
    <scope>NUCLEOTIDE SEQUENCE [LARGE SCALE GENOMIC DNA]</scope>
    <source>
        <strain evidence="4 5">DSM 11518</strain>
    </source>
</reference>
<dbReference type="Pfam" id="PF09588">
    <property type="entry name" value="YqaJ"/>
    <property type="match status" value="1"/>
</dbReference>
<dbReference type="SUPFAM" id="SSF52980">
    <property type="entry name" value="Restriction endonuclease-like"/>
    <property type="match status" value="1"/>
</dbReference>
<keyword evidence="1" id="KW-0175">Coiled coil</keyword>
<protein>
    <submittedName>
        <fullName evidence="4">Endonuclease</fullName>
    </submittedName>
</protein>
<evidence type="ECO:0000256" key="2">
    <source>
        <dbReference type="SAM" id="MobiDB-lite"/>
    </source>
</evidence>
<gene>
    <name evidence="4" type="ORF">G3446_00345</name>
</gene>
<keyword evidence="5" id="KW-1185">Reference proteome</keyword>
<feature type="coiled-coil region" evidence="1">
    <location>
        <begin position="223"/>
        <end position="250"/>
    </location>
</feature>